<dbReference type="Pfam" id="PF01926">
    <property type="entry name" value="MMR_HSR1"/>
    <property type="match status" value="1"/>
</dbReference>
<keyword evidence="4" id="KW-0342">GTP-binding</keyword>
<dbReference type="PANTHER" id="PTHR42714">
    <property type="entry name" value="TRNA MODIFICATION GTPASE GTPBP3"/>
    <property type="match status" value="1"/>
</dbReference>
<evidence type="ECO:0000313" key="8">
    <source>
        <dbReference type="EMBL" id="SHO79867.1"/>
    </source>
</evidence>
<dbReference type="GO" id="GO:0003924">
    <property type="term" value="F:GTPase activity"/>
    <property type="evidence" value="ECO:0007669"/>
    <property type="project" value="InterPro"/>
</dbReference>
<keyword evidence="2" id="KW-0819">tRNA processing</keyword>
<dbReference type="HAMAP" id="MF_00379">
    <property type="entry name" value="GTPase_MnmE"/>
    <property type="match status" value="1"/>
</dbReference>
<dbReference type="InterPro" id="IPR027368">
    <property type="entry name" value="MnmE_dom2"/>
</dbReference>
<dbReference type="PANTHER" id="PTHR42714:SF2">
    <property type="entry name" value="TRNA MODIFICATION GTPASE GTPBP3, MITOCHONDRIAL"/>
    <property type="match status" value="1"/>
</dbReference>
<dbReference type="VEuPathDB" id="FungiDB:MSYG_4219"/>
<dbReference type="InterPro" id="IPR018948">
    <property type="entry name" value="GTP-bd_TrmE_N"/>
</dbReference>
<dbReference type="SUPFAM" id="SSF52540">
    <property type="entry name" value="P-loop containing nucleoside triphosphate hydrolases"/>
    <property type="match status" value="1"/>
</dbReference>
<proteinExistence type="inferred from homology"/>
<sequence length="505" mass="55321">MRAARPVRVVRGPWHLPRRSIASAVPTIYALATGPPPSAISIVRIAGPLAKPLGDAMTRTHEWVPRQLVKRTLRHPCTREILDEALLAYFPPGQSFSGDATLELHLHGSPAVVRDVLAALTDARALFGSPLRPAMPGEFTRRAFEQGRLDLTACEALDALLHAETSAQRRLAQQAGGGRQAQLYEDLRTKLLRSMAHLEAMLDFSDEDDIDARLWDSVRAQVADLRAYLAKELQLDVPAAQRSYVDAAQHGVRVALYGRPNVGKSSLLNQLVRRDAAIVSSHPGTTRDIIEVSMELGGFRVTLADTAGLRETHDEVEQLGMQRTHMYVDAADLAVLVCTPDDWTSLPPAGPTFLTPHEVERLGLRRASSAWAGVPDLILINKMDTAPPAPLPTRHAGHPCYVWHASVAHARGIDQVLEDLGAWVTQRYATEARETPLVTQARHRHLLLDVVTCLDTFLAMPTDADIVVAAEELRRAAQLLGEITGHTLSSHDVLGEIFARFCIGK</sequence>
<keyword evidence="3" id="KW-0547">Nucleotide-binding</keyword>
<name>A0A1M8AC02_MALS4</name>
<dbReference type="SUPFAM" id="SSF103025">
    <property type="entry name" value="Folate-binding domain"/>
    <property type="match status" value="1"/>
</dbReference>
<dbReference type="Gene3D" id="3.40.50.300">
    <property type="entry name" value="P-loop containing nucleotide triphosphate hydrolases"/>
    <property type="match status" value="1"/>
</dbReference>
<dbReference type="STRING" id="1230383.A0A1M8AC02"/>
<dbReference type="InterPro" id="IPR025867">
    <property type="entry name" value="MnmE_helical"/>
</dbReference>
<feature type="domain" description="G" evidence="5">
    <location>
        <begin position="253"/>
        <end position="344"/>
    </location>
</feature>
<dbReference type="CDD" id="cd04164">
    <property type="entry name" value="trmE"/>
    <property type="match status" value="1"/>
</dbReference>
<dbReference type="Gene3D" id="1.20.120.430">
    <property type="entry name" value="tRNA modification GTPase MnmE domain 2"/>
    <property type="match status" value="1"/>
</dbReference>
<dbReference type="InterPro" id="IPR027417">
    <property type="entry name" value="P-loop_NTPase"/>
</dbReference>
<gene>
    <name evidence="8" type="ORF">MSYG_4219</name>
</gene>
<feature type="domain" description="MnmE helical" evidence="7">
    <location>
        <begin position="151"/>
        <end position="502"/>
    </location>
</feature>
<dbReference type="SUPFAM" id="SSF116878">
    <property type="entry name" value="TrmE connector domain"/>
    <property type="match status" value="1"/>
</dbReference>
<dbReference type="Pfam" id="PF10396">
    <property type="entry name" value="TrmE_N"/>
    <property type="match status" value="1"/>
</dbReference>
<protein>
    <submittedName>
        <fullName evidence="8">Similar to S.cerevisiae protein MSS1 (Mitochondrial protein)</fullName>
    </submittedName>
</protein>
<dbReference type="AlphaFoldDB" id="A0A1M8AC02"/>
<dbReference type="OMA" id="EFHCHGG"/>
<feature type="domain" description="GTP-binding protein TrmE N-terminal" evidence="6">
    <location>
        <begin position="27"/>
        <end position="148"/>
    </location>
</feature>
<accession>A0A1M8AC02</accession>
<dbReference type="NCBIfam" id="NF003661">
    <property type="entry name" value="PRK05291.1-3"/>
    <property type="match status" value="1"/>
</dbReference>
<dbReference type="InterPro" id="IPR004520">
    <property type="entry name" value="GTPase_MnmE"/>
</dbReference>
<dbReference type="Pfam" id="PF12631">
    <property type="entry name" value="MnmE_helical"/>
    <property type="match status" value="1"/>
</dbReference>
<evidence type="ECO:0000259" key="5">
    <source>
        <dbReference type="Pfam" id="PF01926"/>
    </source>
</evidence>
<dbReference type="GO" id="GO:0002098">
    <property type="term" value="P:tRNA wobble uridine modification"/>
    <property type="evidence" value="ECO:0007669"/>
    <property type="project" value="TreeGrafter"/>
</dbReference>
<dbReference type="GO" id="GO:0030488">
    <property type="term" value="P:tRNA methylation"/>
    <property type="evidence" value="ECO:0007669"/>
    <property type="project" value="TreeGrafter"/>
</dbReference>
<dbReference type="NCBIfam" id="TIGR00231">
    <property type="entry name" value="small_GTP"/>
    <property type="match status" value="1"/>
</dbReference>
<dbReference type="CDD" id="cd14858">
    <property type="entry name" value="TrmE_N"/>
    <property type="match status" value="1"/>
</dbReference>
<dbReference type="InterPro" id="IPR006073">
    <property type="entry name" value="GTP-bd"/>
</dbReference>
<evidence type="ECO:0000256" key="2">
    <source>
        <dbReference type="ARBA" id="ARBA00022694"/>
    </source>
</evidence>
<dbReference type="InterPro" id="IPR031168">
    <property type="entry name" value="G_TrmE"/>
</dbReference>
<dbReference type="Gene3D" id="3.30.1360.120">
    <property type="entry name" value="Probable tRNA modification gtpase trme, domain 1"/>
    <property type="match status" value="1"/>
</dbReference>
<evidence type="ECO:0000313" key="9">
    <source>
        <dbReference type="Proteomes" id="UP000186303"/>
    </source>
</evidence>
<evidence type="ECO:0000259" key="7">
    <source>
        <dbReference type="Pfam" id="PF12631"/>
    </source>
</evidence>
<evidence type="ECO:0000256" key="1">
    <source>
        <dbReference type="ARBA" id="ARBA00011043"/>
    </source>
</evidence>
<evidence type="ECO:0000256" key="4">
    <source>
        <dbReference type="ARBA" id="ARBA00023134"/>
    </source>
</evidence>
<organism evidence="8 9">
    <name type="scientific">Malassezia sympodialis (strain ATCC 42132)</name>
    <name type="common">Atopic eczema-associated yeast</name>
    <dbReference type="NCBI Taxonomy" id="1230383"/>
    <lineage>
        <taxon>Eukaryota</taxon>
        <taxon>Fungi</taxon>
        <taxon>Dikarya</taxon>
        <taxon>Basidiomycota</taxon>
        <taxon>Ustilaginomycotina</taxon>
        <taxon>Malasseziomycetes</taxon>
        <taxon>Malasseziales</taxon>
        <taxon>Malasseziaceae</taxon>
        <taxon>Malassezia</taxon>
    </lineage>
</organism>
<reference evidence="9" key="1">
    <citation type="journal article" date="2017" name="Nucleic Acids Res.">
        <title>Proteogenomics produces comprehensive and highly accurate protein-coding gene annotation in a complete genome assembly of Malassezia sympodialis.</title>
        <authorList>
            <person name="Zhu Y."/>
            <person name="Engstroem P.G."/>
            <person name="Tellgren-Roth C."/>
            <person name="Baudo C.D."/>
            <person name="Kennell J.C."/>
            <person name="Sun S."/>
            <person name="Billmyre R.B."/>
            <person name="Schroeder M.S."/>
            <person name="Andersson A."/>
            <person name="Holm T."/>
            <person name="Sigurgeirsson B."/>
            <person name="Wu G."/>
            <person name="Sankaranarayanan S.R."/>
            <person name="Siddharthan R."/>
            <person name="Sanyal K."/>
            <person name="Lundeberg J."/>
            <person name="Nystedt B."/>
            <person name="Boekhout T."/>
            <person name="Dawson T.L. Jr."/>
            <person name="Heitman J."/>
            <person name="Scheynius A."/>
            <person name="Lehtioe J."/>
        </authorList>
    </citation>
    <scope>NUCLEOTIDE SEQUENCE [LARGE SCALE GENOMIC DNA]</scope>
    <source>
        <strain evidence="9">ATCC 42132</strain>
    </source>
</reference>
<dbReference type="InterPro" id="IPR027266">
    <property type="entry name" value="TrmE/GcvT-like"/>
</dbReference>
<comment type="similarity">
    <text evidence="1">Belongs to the TRAFAC class TrmE-Era-EngA-EngB-Septin-like GTPase superfamily. TrmE GTPase family.</text>
</comment>
<keyword evidence="9" id="KW-1185">Reference proteome</keyword>
<dbReference type="EMBL" id="LT671827">
    <property type="protein sequence ID" value="SHO79867.1"/>
    <property type="molecule type" value="Genomic_DNA"/>
</dbReference>
<dbReference type="InterPro" id="IPR005225">
    <property type="entry name" value="Small_GTP-bd"/>
</dbReference>
<dbReference type="Proteomes" id="UP000186303">
    <property type="component" value="Chromosome 7"/>
</dbReference>
<evidence type="ECO:0000256" key="3">
    <source>
        <dbReference type="ARBA" id="ARBA00022741"/>
    </source>
</evidence>
<dbReference type="GO" id="GO:0005525">
    <property type="term" value="F:GTP binding"/>
    <property type="evidence" value="ECO:0007669"/>
    <property type="project" value="UniProtKB-KW"/>
</dbReference>
<dbReference type="GO" id="GO:0005739">
    <property type="term" value="C:mitochondrion"/>
    <property type="evidence" value="ECO:0007669"/>
    <property type="project" value="TreeGrafter"/>
</dbReference>
<dbReference type="OrthoDB" id="188276at2759"/>
<evidence type="ECO:0000259" key="6">
    <source>
        <dbReference type="Pfam" id="PF10396"/>
    </source>
</evidence>